<dbReference type="EMBL" id="CAKOGP040000779">
    <property type="protein sequence ID" value="CAJ1938876.1"/>
    <property type="molecule type" value="Genomic_DNA"/>
</dbReference>
<evidence type="ECO:0000313" key="14">
    <source>
        <dbReference type="Proteomes" id="UP001295423"/>
    </source>
</evidence>
<dbReference type="GO" id="GO:0005737">
    <property type="term" value="C:cytoplasm"/>
    <property type="evidence" value="ECO:0007669"/>
    <property type="project" value="UniProtKB-SubCell"/>
</dbReference>
<evidence type="ECO:0000256" key="11">
    <source>
        <dbReference type="SAM" id="SignalP"/>
    </source>
</evidence>
<protein>
    <recommendedName>
        <fullName evidence="12">Radical SAM core domain-containing protein</fullName>
    </recommendedName>
</protein>
<dbReference type="GO" id="GO:0030488">
    <property type="term" value="P:tRNA methylation"/>
    <property type="evidence" value="ECO:0007669"/>
    <property type="project" value="TreeGrafter"/>
</dbReference>
<keyword evidence="14" id="KW-1185">Reference proteome</keyword>
<dbReference type="SFLD" id="SFLDG01062">
    <property type="entry name" value="methyltransferase_(Class_A)"/>
    <property type="match status" value="1"/>
</dbReference>
<dbReference type="InterPro" id="IPR040072">
    <property type="entry name" value="Methyltransferase_A"/>
</dbReference>
<dbReference type="SUPFAM" id="SSF102114">
    <property type="entry name" value="Radical SAM enzymes"/>
    <property type="match status" value="1"/>
</dbReference>
<keyword evidence="8" id="KW-0479">Metal-binding</keyword>
<dbReference type="SFLD" id="SFLDF00275">
    <property type="entry name" value="adenosine_C2_methyltransferase"/>
    <property type="match status" value="1"/>
</dbReference>
<evidence type="ECO:0000256" key="10">
    <source>
        <dbReference type="ARBA" id="ARBA00023014"/>
    </source>
</evidence>
<evidence type="ECO:0000256" key="4">
    <source>
        <dbReference type="ARBA" id="ARBA00022490"/>
    </source>
</evidence>
<reference evidence="13" key="1">
    <citation type="submission" date="2023-08" db="EMBL/GenBank/DDBJ databases">
        <authorList>
            <person name="Audoor S."/>
            <person name="Bilcke G."/>
        </authorList>
    </citation>
    <scope>NUCLEOTIDE SEQUENCE</scope>
</reference>
<keyword evidence="5" id="KW-0489">Methyltransferase</keyword>
<feature type="chain" id="PRO_5042223589" description="Radical SAM core domain-containing protein" evidence="11">
    <location>
        <begin position="22"/>
        <end position="437"/>
    </location>
</feature>
<evidence type="ECO:0000256" key="1">
    <source>
        <dbReference type="ARBA" id="ARBA00001966"/>
    </source>
</evidence>
<dbReference type="GO" id="GO:0046872">
    <property type="term" value="F:metal ion binding"/>
    <property type="evidence" value="ECO:0007669"/>
    <property type="project" value="UniProtKB-KW"/>
</dbReference>
<evidence type="ECO:0000259" key="12">
    <source>
        <dbReference type="PROSITE" id="PS51918"/>
    </source>
</evidence>
<evidence type="ECO:0000256" key="6">
    <source>
        <dbReference type="ARBA" id="ARBA00022679"/>
    </source>
</evidence>
<evidence type="ECO:0000256" key="9">
    <source>
        <dbReference type="ARBA" id="ARBA00023004"/>
    </source>
</evidence>
<dbReference type="Proteomes" id="UP001295423">
    <property type="component" value="Unassembled WGS sequence"/>
</dbReference>
<dbReference type="GO" id="GO:0070475">
    <property type="term" value="P:rRNA base methylation"/>
    <property type="evidence" value="ECO:0007669"/>
    <property type="project" value="TreeGrafter"/>
</dbReference>
<keyword evidence="9" id="KW-0408">Iron</keyword>
<organism evidence="13 14">
    <name type="scientific">Cylindrotheca closterium</name>
    <dbReference type="NCBI Taxonomy" id="2856"/>
    <lineage>
        <taxon>Eukaryota</taxon>
        <taxon>Sar</taxon>
        <taxon>Stramenopiles</taxon>
        <taxon>Ochrophyta</taxon>
        <taxon>Bacillariophyta</taxon>
        <taxon>Bacillariophyceae</taxon>
        <taxon>Bacillariophycidae</taxon>
        <taxon>Bacillariales</taxon>
        <taxon>Bacillariaceae</taxon>
        <taxon>Cylindrotheca</taxon>
    </lineage>
</organism>
<evidence type="ECO:0000256" key="7">
    <source>
        <dbReference type="ARBA" id="ARBA00022691"/>
    </source>
</evidence>
<dbReference type="GO" id="GO:0008173">
    <property type="term" value="F:RNA methyltransferase activity"/>
    <property type="evidence" value="ECO:0007669"/>
    <property type="project" value="InterPro"/>
</dbReference>
<dbReference type="Pfam" id="PF04055">
    <property type="entry name" value="Radical_SAM"/>
    <property type="match status" value="1"/>
</dbReference>
<dbReference type="SFLD" id="SFLDS00029">
    <property type="entry name" value="Radical_SAM"/>
    <property type="match status" value="1"/>
</dbReference>
<comment type="subcellular location">
    <subcellularLocation>
        <location evidence="2">Cytoplasm</location>
    </subcellularLocation>
</comment>
<feature type="domain" description="Radical SAM core" evidence="12">
    <location>
        <begin position="179"/>
        <end position="420"/>
    </location>
</feature>
<comment type="cofactor">
    <cofactor evidence="1">
        <name>[4Fe-4S] cluster</name>
        <dbReference type="ChEBI" id="CHEBI:49883"/>
    </cofactor>
</comment>
<keyword evidence="6" id="KW-0808">Transferase</keyword>
<sequence>MVCQKALFLTALVAFIRCNFALLEQAPKIPTKIKESERIRSPLSFQFDDLTVSLERGIGRSRAVWECYRMGIDPLWFYDESIADSQLDDSVHKILKQQGREAKSWTRDELKMLITAKRREQGLGKAALESLRKVGGESIEESVATIRDISMARDGTTKLLVRLVESGFDVETVIIPWEETGRSTLCISSQVGCAQGCTFCATGKMGRLQNLSSDEICAQVFLARKVCRVLDINPVDGVVFMGMGEPADNAANVVRAANVLTSQDQFGMAQRKVTISTVAPTPDAFMELGRANTTLAWSIHATTPELRKELVPTTKYSMNELRQGYLDALKSRPMKLRTTMLEVVLIDKINDSVEDADHLAQFVQEMIDEVPGMKPMVNLIPFNDIGFQKFRKPKVERVWAFQERLTSRGFKCFIRTTRGDEESAACGQLATKRKRAE</sequence>
<name>A0AAD2CLS8_9STRA</name>
<dbReference type="AlphaFoldDB" id="A0AAD2CLS8"/>
<keyword evidence="4" id="KW-0963">Cytoplasm</keyword>
<accession>A0AAD2CLS8</accession>
<dbReference type="CDD" id="cd01335">
    <property type="entry name" value="Radical_SAM"/>
    <property type="match status" value="1"/>
</dbReference>
<evidence type="ECO:0000256" key="8">
    <source>
        <dbReference type="ARBA" id="ARBA00022723"/>
    </source>
</evidence>
<keyword evidence="7" id="KW-0949">S-adenosyl-L-methionine</keyword>
<evidence type="ECO:0000256" key="5">
    <source>
        <dbReference type="ARBA" id="ARBA00022603"/>
    </source>
</evidence>
<dbReference type="InterPro" id="IPR004383">
    <property type="entry name" value="rRNA_lsu_MTrfase_RlmN/Cfr"/>
</dbReference>
<dbReference type="InterPro" id="IPR058240">
    <property type="entry name" value="rSAM_sf"/>
</dbReference>
<dbReference type="PROSITE" id="PS51918">
    <property type="entry name" value="RADICAL_SAM"/>
    <property type="match status" value="1"/>
</dbReference>
<evidence type="ECO:0000313" key="13">
    <source>
        <dbReference type="EMBL" id="CAJ1938876.1"/>
    </source>
</evidence>
<dbReference type="InterPro" id="IPR007197">
    <property type="entry name" value="rSAM"/>
</dbReference>
<feature type="signal peptide" evidence="11">
    <location>
        <begin position="1"/>
        <end position="21"/>
    </location>
</feature>
<dbReference type="GO" id="GO:0051539">
    <property type="term" value="F:4 iron, 4 sulfur cluster binding"/>
    <property type="evidence" value="ECO:0007669"/>
    <property type="project" value="UniProtKB-KW"/>
</dbReference>
<gene>
    <name evidence="13" type="ORF">CYCCA115_LOCUS6312</name>
</gene>
<dbReference type="PANTHER" id="PTHR30544">
    <property type="entry name" value="23S RRNA METHYLTRANSFERASE"/>
    <property type="match status" value="1"/>
</dbReference>
<keyword evidence="3" id="KW-0004">4Fe-4S</keyword>
<dbReference type="PANTHER" id="PTHR30544:SF5">
    <property type="entry name" value="RADICAL SAM CORE DOMAIN-CONTAINING PROTEIN"/>
    <property type="match status" value="1"/>
</dbReference>
<dbReference type="Gene3D" id="3.20.20.70">
    <property type="entry name" value="Aldolase class I"/>
    <property type="match status" value="1"/>
</dbReference>
<proteinExistence type="predicted"/>
<keyword evidence="11" id="KW-0732">Signal</keyword>
<dbReference type="InterPro" id="IPR013785">
    <property type="entry name" value="Aldolase_TIM"/>
</dbReference>
<evidence type="ECO:0000256" key="2">
    <source>
        <dbReference type="ARBA" id="ARBA00004496"/>
    </source>
</evidence>
<keyword evidence="10" id="KW-0411">Iron-sulfur</keyword>
<comment type="caution">
    <text evidence="13">The sequence shown here is derived from an EMBL/GenBank/DDBJ whole genome shotgun (WGS) entry which is preliminary data.</text>
</comment>
<evidence type="ECO:0000256" key="3">
    <source>
        <dbReference type="ARBA" id="ARBA00022485"/>
    </source>
</evidence>